<evidence type="ECO:0000256" key="1">
    <source>
        <dbReference type="SAM" id="Coils"/>
    </source>
</evidence>
<dbReference type="Proteomes" id="UP000324800">
    <property type="component" value="Unassembled WGS sequence"/>
</dbReference>
<protein>
    <submittedName>
        <fullName evidence="2">Uncharacterized protein</fullName>
    </submittedName>
</protein>
<feature type="coiled-coil region" evidence="1">
    <location>
        <begin position="28"/>
        <end position="56"/>
    </location>
</feature>
<proteinExistence type="predicted"/>
<evidence type="ECO:0000313" key="2">
    <source>
        <dbReference type="EMBL" id="KAA6352823.1"/>
    </source>
</evidence>
<organism evidence="2 3">
    <name type="scientific">Streblomastix strix</name>
    <dbReference type="NCBI Taxonomy" id="222440"/>
    <lineage>
        <taxon>Eukaryota</taxon>
        <taxon>Metamonada</taxon>
        <taxon>Preaxostyla</taxon>
        <taxon>Oxymonadida</taxon>
        <taxon>Streblomastigidae</taxon>
        <taxon>Streblomastix</taxon>
    </lineage>
</organism>
<dbReference type="AlphaFoldDB" id="A0A5J4T510"/>
<reference evidence="2 3" key="1">
    <citation type="submission" date="2019-03" db="EMBL/GenBank/DDBJ databases">
        <title>Single cell metagenomics reveals metabolic interactions within the superorganism composed of flagellate Streblomastix strix and complex community of Bacteroidetes bacteria on its surface.</title>
        <authorList>
            <person name="Treitli S.C."/>
            <person name="Kolisko M."/>
            <person name="Husnik F."/>
            <person name="Keeling P."/>
            <person name="Hampl V."/>
        </authorList>
    </citation>
    <scope>NUCLEOTIDE SEQUENCE [LARGE SCALE GENOMIC DNA]</scope>
    <source>
        <strain evidence="2">ST1C</strain>
    </source>
</reference>
<name>A0A5J4T510_9EUKA</name>
<dbReference type="EMBL" id="SNRW01039240">
    <property type="protein sequence ID" value="KAA6352823.1"/>
    <property type="molecule type" value="Genomic_DNA"/>
</dbReference>
<dbReference type="Gene3D" id="1.20.58.740">
    <property type="match status" value="1"/>
</dbReference>
<sequence>MLLQGSIEPAVSGGIKNYIDCFFNKDYIQELIEEFLEKEKMRELKQQQKLQQLNQTQNFTSQLDQNTLIISGASPIMQLGALLRAMQAQIDVLWEGMRVHKHVALGPQKDLNKMMIPVLGELQRLIDDHSDLASYI</sequence>
<dbReference type="OrthoDB" id="18896at2759"/>
<comment type="caution">
    <text evidence="2">The sequence shown here is derived from an EMBL/GenBank/DDBJ whole genome shotgun (WGS) entry which is preliminary data.</text>
</comment>
<dbReference type="InterPro" id="IPR043162">
    <property type="entry name" value="DOCK_C_lobe_C"/>
</dbReference>
<evidence type="ECO:0000313" key="3">
    <source>
        <dbReference type="Proteomes" id="UP000324800"/>
    </source>
</evidence>
<accession>A0A5J4T510</accession>
<gene>
    <name evidence="2" type="ORF">EZS28_051650</name>
</gene>
<keyword evidence="1" id="KW-0175">Coiled coil</keyword>